<organism evidence="2 3">
    <name type="scientific">Maritalea myrionectae</name>
    <dbReference type="NCBI Taxonomy" id="454601"/>
    <lineage>
        <taxon>Bacteria</taxon>
        <taxon>Pseudomonadati</taxon>
        <taxon>Pseudomonadota</taxon>
        <taxon>Alphaproteobacteria</taxon>
        <taxon>Hyphomicrobiales</taxon>
        <taxon>Devosiaceae</taxon>
        <taxon>Maritalea</taxon>
    </lineage>
</organism>
<evidence type="ECO:0000313" key="2">
    <source>
        <dbReference type="EMBL" id="AVX05581.1"/>
    </source>
</evidence>
<dbReference type="AlphaFoldDB" id="A0A2R4MHS7"/>
<dbReference type="PANTHER" id="PTHR42695:SF5">
    <property type="entry name" value="GLUTAMINE AMIDOTRANSFERASE YLR126C-RELATED"/>
    <property type="match status" value="1"/>
</dbReference>
<dbReference type="RefSeq" id="WP_162889301.1">
    <property type="nucleotide sequence ID" value="NZ_CP021330.1"/>
</dbReference>
<sequence length="236" mass="26001">MKITILQTGLVPEPMRDDFDTYGTMMQKMLETAGGDFDYEVVSVVENEPLPPLDQVEAILITGSSHGVYDPLPWIAPLKEFIKQAYARHIPMVGICFGHQIMAEALGGHAGKSEKGWGLGRHDYQLVNLPEKLALAASQVSVTASHQDQVLQAPPEAQIIAKSDFTPFAGLYYPNGPAISVQPHPEFDDEFSKTLFTKRKGVVFDPDDADEALVSLQKTSSSTLLGRLFVRFLQQK</sequence>
<dbReference type="InterPro" id="IPR044992">
    <property type="entry name" value="ChyE-like"/>
</dbReference>
<dbReference type="EMBL" id="CP021330">
    <property type="protein sequence ID" value="AVX05581.1"/>
    <property type="molecule type" value="Genomic_DNA"/>
</dbReference>
<dbReference type="STRING" id="1122213.GCA_000423365_00767"/>
<evidence type="ECO:0000313" key="3">
    <source>
        <dbReference type="Proteomes" id="UP000258927"/>
    </source>
</evidence>
<feature type="domain" description="Glutamine amidotransferase" evidence="1">
    <location>
        <begin position="28"/>
        <end position="189"/>
    </location>
</feature>
<dbReference type="InterPro" id="IPR029062">
    <property type="entry name" value="Class_I_gatase-like"/>
</dbReference>
<gene>
    <name evidence="2" type="ORF">MXMO3_03075</name>
</gene>
<dbReference type="KEGG" id="mmyr:MXMO3_03075"/>
<dbReference type="Proteomes" id="UP000258927">
    <property type="component" value="Chromosome"/>
</dbReference>
<proteinExistence type="predicted"/>
<dbReference type="InterPro" id="IPR017926">
    <property type="entry name" value="GATASE"/>
</dbReference>
<dbReference type="PROSITE" id="PS51273">
    <property type="entry name" value="GATASE_TYPE_1"/>
    <property type="match status" value="1"/>
</dbReference>
<protein>
    <submittedName>
        <fullName evidence="2">GMP synthase (Glutamine-hydrolyzing)</fullName>
    </submittedName>
</protein>
<dbReference type="CDD" id="cd01741">
    <property type="entry name" value="GATase1_1"/>
    <property type="match status" value="1"/>
</dbReference>
<dbReference type="PANTHER" id="PTHR42695">
    <property type="entry name" value="GLUTAMINE AMIDOTRANSFERASE YLR126C-RELATED"/>
    <property type="match status" value="1"/>
</dbReference>
<dbReference type="GO" id="GO:0005829">
    <property type="term" value="C:cytosol"/>
    <property type="evidence" value="ECO:0007669"/>
    <property type="project" value="TreeGrafter"/>
</dbReference>
<dbReference type="Pfam" id="PF00117">
    <property type="entry name" value="GATase"/>
    <property type="match status" value="1"/>
</dbReference>
<evidence type="ECO:0000259" key="1">
    <source>
        <dbReference type="Pfam" id="PF00117"/>
    </source>
</evidence>
<name>A0A2R4MHS7_9HYPH</name>
<dbReference type="Gene3D" id="3.40.50.880">
    <property type="match status" value="1"/>
</dbReference>
<dbReference type="SUPFAM" id="SSF52317">
    <property type="entry name" value="Class I glutamine amidotransferase-like"/>
    <property type="match status" value="1"/>
</dbReference>
<accession>A0A2R4MHS7</accession>
<keyword evidence="3" id="KW-1185">Reference proteome</keyword>
<reference evidence="2 3" key="1">
    <citation type="submission" date="2017-05" db="EMBL/GenBank/DDBJ databases">
        <title>Genome Analysis of Maritalea myrionectae HL2708#5.</title>
        <authorList>
            <consortium name="Cotde Inc.-PKNU"/>
            <person name="Jang D."/>
            <person name="Oh H.-M."/>
        </authorList>
    </citation>
    <scope>NUCLEOTIDE SEQUENCE [LARGE SCALE GENOMIC DNA]</scope>
    <source>
        <strain evidence="2 3">HL2708#5</strain>
    </source>
</reference>